<dbReference type="AlphaFoldDB" id="A0AAN7BQX6"/>
<dbReference type="Proteomes" id="UP001301958">
    <property type="component" value="Unassembled WGS sequence"/>
</dbReference>
<feature type="non-terminal residue" evidence="2">
    <location>
        <position position="1"/>
    </location>
</feature>
<reference evidence="2" key="1">
    <citation type="journal article" date="2023" name="Mol. Phylogenet. Evol.">
        <title>Genome-scale phylogeny and comparative genomics of the fungal order Sordariales.</title>
        <authorList>
            <person name="Hensen N."/>
            <person name="Bonometti L."/>
            <person name="Westerberg I."/>
            <person name="Brannstrom I.O."/>
            <person name="Guillou S."/>
            <person name="Cros-Aarteil S."/>
            <person name="Calhoun S."/>
            <person name="Haridas S."/>
            <person name="Kuo A."/>
            <person name="Mondo S."/>
            <person name="Pangilinan J."/>
            <person name="Riley R."/>
            <person name="LaButti K."/>
            <person name="Andreopoulos B."/>
            <person name="Lipzen A."/>
            <person name="Chen C."/>
            <person name="Yan M."/>
            <person name="Daum C."/>
            <person name="Ng V."/>
            <person name="Clum A."/>
            <person name="Steindorff A."/>
            <person name="Ohm R.A."/>
            <person name="Martin F."/>
            <person name="Silar P."/>
            <person name="Natvig D.O."/>
            <person name="Lalanne C."/>
            <person name="Gautier V."/>
            <person name="Ament-Velasquez S.L."/>
            <person name="Kruys A."/>
            <person name="Hutchinson M.I."/>
            <person name="Powell A.J."/>
            <person name="Barry K."/>
            <person name="Miller A.N."/>
            <person name="Grigoriev I.V."/>
            <person name="Debuchy R."/>
            <person name="Gladieux P."/>
            <person name="Hiltunen Thoren M."/>
            <person name="Johannesson H."/>
        </authorList>
    </citation>
    <scope>NUCLEOTIDE SEQUENCE</scope>
    <source>
        <strain evidence="2">CBS 990.96</strain>
    </source>
</reference>
<feature type="non-terminal residue" evidence="2">
    <location>
        <position position="393"/>
    </location>
</feature>
<accession>A0AAN7BQX6</accession>
<dbReference type="EMBL" id="MU865331">
    <property type="protein sequence ID" value="KAK4227468.1"/>
    <property type="molecule type" value="Genomic_DNA"/>
</dbReference>
<sequence length="393" mass="43018">ELKCFDKPLDAVILTWYQNIGPQIERLLVVYLKSGHRLLPQKYKPIAVRLMLLGKYEAEAQPHLVVFAPSKGYKKVESFFAKEDINDLLTIWSTGLASIPIIVTSHPDTGFLTASHCISDVPALCSSDYRQEQLNTFCGVPICIGSRQLTFGGIIRVLGYEDENGSVVDKMLFGISAGHLVDGDDEQEEEDGDIDESSDDLNDDTRPTIVSLSALSSPPPLLAETQKWRWSGETSLGRVLEFHDIDPAKPGLDWSLIKMNNLLPNIIDAKPGDGLQKGHLITPRTQSAIGSPSRSVVVMSGAQGIQRGTLHFVPTRVILGRSEAFSDAYILKLSGGFIGQGDLGSWVVDTTTYEVFGHVVAKDALGDGIVIPMWDILRDIKSHLRGSDVVELP</sequence>
<gene>
    <name evidence="2" type="ORF">QBC38DRAFT_526714</name>
</gene>
<keyword evidence="3" id="KW-1185">Reference proteome</keyword>
<evidence type="ECO:0000313" key="2">
    <source>
        <dbReference type="EMBL" id="KAK4227468.1"/>
    </source>
</evidence>
<feature type="compositionally biased region" description="Acidic residues" evidence="1">
    <location>
        <begin position="183"/>
        <end position="202"/>
    </location>
</feature>
<evidence type="ECO:0000256" key="1">
    <source>
        <dbReference type="SAM" id="MobiDB-lite"/>
    </source>
</evidence>
<feature type="region of interest" description="Disordered" evidence="1">
    <location>
        <begin position="182"/>
        <end position="206"/>
    </location>
</feature>
<protein>
    <submittedName>
        <fullName evidence="2">Uncharacterized protein</fullName>
    </submittedName>
</protein>
<reference evidence="2" key="2">
    <citation type="submission" date="2023-05" db="EMBL/GenBank/DDBJ databases">
        <authorList>
            <consortium name="Lawrence Berkeley National Laboratory"/>
            <person name="Steindorff A."/>
            <person name="Hensen N."/>
            <person name="Bonometti L."/>
            <person name="Westerberg I."/>
            <person name="Brannstrom I.O."/>
            <person name="Guillou S."/>
            <person name="Cros-Aarteil S."/>
            <person name="Calhoun S."/>
            <person name="Haridas S."/>
            <person name="Kuo A."/>
            <person name="Mondo S."/>
            <person name="Pangilinan J."/>
            <person name="Riley R."/>
            <person name="Labutti K."/>
            <person name="Andreopoulos B."/>
            <person name="Lipzen A."/>
            <person name="Chen C."/>
            <person name="Yanf M."/>
            <person name="Daum C."/>
            <person name="Ng V."/>
            <person name="Clum A."/>
            <person name="Ohm R."/>
            <person name="Martin F."/>
            <person name="Silar P."/>
            <person name="Natvig D."/>
            <person name="Lalanne C."/>
            <person name="Gautier V."/>
            <person name="Ament-Velasquez S.L."/>
            <person name="Kruys A."/>
            <person name="Hutchinson M.I."/>
            <person name="Powell A.J."/>
            <person name="Barry K."/>
            <person name="Miller A.N."/>
            <person name="Grigoriev I.V."/>
            <person name="Debuchy R."/>
            <person name="Gladieux P."/>
            <person name="Thoren M.H."/>
            <person name="Johannesson H."/>
        </authorList>
    </citation>
    <scope>NUCLEOTIDE SEQUENCE</scope>
    <source>
        <strain evidence="2">CBS 990.96</strain>
    </source>
</reference>
<organism evidence="2 3">
    <name type="scientific">Podospora fimiseda</name>
    <dbReference type="NCBI Taxonomy" id="252190"/>
    <lineage>
        <taxon>Eukaryota</taxon>
        <taxon>Fungi</taxon>
        <taxon>Dikarya</taxon>
        <taxon>Ascomycota</taxon>
        <taxon>Pezizomycotina</taxon>
        <taxon>Sordariomycetes</taxon>
        <taxon>Sordariomycetidae</taxon>
        <taxon>Sordariales</taxon>
        <taxon>Podosporaceae</taxon>
        <taxon>Podospora</taxon>
    </lineage>
</organism>
<comment type="caution">
    <text evidence="2">The sequence shown here is derived from an EMBL/GenBank/DDBJ whole genome shotgun (WGS) entry which is preliminary data.</text>
</comment>
<proteinExistence type="predicted"/>
<evidence type="ECO:0000313" key="3">
    <source>
        <dbReference type="Proteomes" id="UP001301958"/>
    </source>
</evidence>
<name>A0AAN7BQX6_9PEZI</name>